<feature type="region of interest" description="Disordered" evidence="3">
    <location>
        <begin position="704"/>
        <end position="902"/>
    </location>
</feature>
<feature type="compositionally biased region" description="Polar residues" evidence="3">
    <location>
        <begin position="1081"/>
        <end position="1090"/>
    </location>
</feature>
<dbReference type="PANTHER" id="PTHR36167">
    <property type="entry name" value="C2H2 FINGER DOMAIN TRANSCRIPTION FACTOR (EUROFUNG)-RELATED"/>
    <property type="match status" value="1"/>
</dbReference>
<feature type="compositionally biased region" description="Polar residues" evidence="3">
    <location>
        <begin position="513"/>
        <end position="551"/>
    </location>
</feature>
<feature type="region of interest" description="Disordered" evidence="3">
    <location>
        <begin position="510"/>
        <end position="568"/>
    </location>
</feature>
<feature type="compositionally biased region" description="Basic and acidic residues" evidence="3">
    <location>
        <begin position="2072"/>
        <end position="2089"/>
    </location>
</feature>
<feature type="compositionally biased region" description="Pro residues" evidence="3">
    <location>
        <begin position="824"/>
        <end position="838"/>
    </location>
</feature>
<feature type="region of interest" description="Disordered" evidence="3">
    <location>
        <begin position="1492"/>
        <end position="1524"/>
    </location>
</feature>
<feature type="compositionally biased region" description="Polar residues" evidence="3">
    <location>
        <begin position="1497"/>
        <end position="1511"/>
    </location>
</feature>
<feature type="compositionally biased region" description="Acidic residues" evidence="3">
    <location>
        <begin position="1874"/>
        <end position="1890"/>
    </location>
</feature>
<dbReference type="Pfam" id="PF00172">
    <property type="entry name" value="Zn_clus"/>
    <property type="match status" value="1"/>
</dbReference>
<dbReference type="Proteomes" id="UP000799424">
    <property type="component" value="Unassembled WGS sequence"/>
</dbReference>
<feature type="region of interest" description="Disordered" evidence="3">
    <location>
        <begin position="1549"/>
        <end position="1620"/>
    </location>
</feature>
<feature type="compositionally biased region" description="Polar residues" evidence="3">
    <location>
        <begin position="704"/>
        <end position="725"/>
    </location>
</feature>
<feature type="region of interest" description="Disordered" evidence="3">
    <location>
        <begin position="2060"/>
        <end position="2095"/>
    </location>
</feature>
<feature type="region of interest" description="Disordered" evidence="3">
    <location>
        <begin position="1300"/>
        <end position="1340"/>
    </location>
</feature>
<dbReference type="InterPro" id="IPR039327">
    <property type="entry name" value="CON7-like"/>
</dbReference>
<feature type="region of interest" description="Disordered" evidence="3">
    <location>
        <begin position="1213"/>
        <end position="1233"/>
    </location>
</feature>
<dbReference type="OrthoDB" id="5431013at2759"/>
<feature type="compositionally biased region" description="Basic and acidic residues" evidence="3">
    <location>
        <begin position="1944"/>
        <end position="1962"/>
    </location>
</feature>
<evidence type="ECO:0000313" key="6">
    <source>
        <dbReference type="Proteomes" id="UP000799424"/>
    </source>
</evidence>
<feature type="coiled-coil region" evidence="2">
    <location>
        <begin position="151"/>
        <end position="178"/>
    </location>
</feature>
<feature type="compositionally biased region" description="Basic residues" evidence="3">
    <location>
        <begin position="454"/>
        <end position="463"/>
    </location>
</feature>
<feature type="region of interest" description="Disordered" evidence="3">
    <location>
        <begin position="2109"/>
        <end position="2183"/>
    </location>
</feature>
<feature type="compositionally biased region" description="Polar residues" evidence="3">
    <location>
        <begin position="1016"/>
        <end position="1049"/>
    </location>
</feature>
<feature type="compositionally biased region" description="Basic and acidic residues" evidence="3">
    <location>
        <begin position="1101"/>
        <end position="1115"/>
    </location>
</feature>
<feature type="compositionally biased region" description="Polar residues" evidence="3">
    <location>
        <begin position="1661"/>
        <end position="1685"/>
    </location>
</feature>
<dbReference type="EMBL" id="MU006233">
    <property type="protein sequence ID" value="KAF2822917.1"/>
    <property type="molecule type" value="Genomic_DNA"/>
</dbReference>
<feature type="region of interest" description="Disordered" evidence="3">
    <location>
        <begin position="219"/>
        <end position="259"/>
    </location>
</feature>
<feature type="compositionally biased region" description="Polar residues" evidence="3">
    <location>
        <begin position="478"/>
        <end position="489"/>
    </location>
</feature>
<feature type="region of interest" description="Disordered" evidence="3">
    <location>
        <begin position="1657"/>
        <end position="1698"/>
    </location>
</feature>
<feature type="compositionally biased region" description="Basic residues" evidence="3">
    <location>
        <begin position="1855"/>
        <end position="1870"/>
    </location>
</feature>
<accession>A0A6A6ZRG2</accession>
<dbReference type="SMART" id="SM00066">
    <property type="entry name" value="GAL4"/>
    <property type="match status" value="1"/>
</dbReference>
<organism evidence="5 6">
    <name type="scientific">Ophiobolus disseminans</name>
    <dbReference type="NCBI Taxonomy" id="1469910"/>
    <lineage>
        <taxon>Eukaryota</taxon>
        <taxon>Fungi</taxon>
        <taxon>Dikarya</taxon>
        <taxon>Ascomycota</taxon>
        <taxon>Pezizomycotina</taxon>
        <taxon>Dothideomycetes</taxon>
        <taxon>Pleosporomycetidae</taxon>
        <taxon>Pleosporales</taxon>
        <taxon>Pleosporineae</taxon>
        <taxon>Phaeosphaeriaceae</taxon>
        <taxon>Ophiobolus</taxon>
    </lineage>
</organism>
<feature type="compositionally biased region" description="Basic and acidic residues" evidence="3">
    <location>
        <begin position="1845"/>
        <end position="1854"/>
    </location>
</feature>
<feature type="region of interest" description="Disordered" evidence="3">
    <location>
        <begin position="454"/>
        <end position="489"/>
    </location>
</feature>
<evidence type="ECO:0000256" key="1">
    <source>
        <dbReference type="ARBA" id="ARBA00023242"/>
    </source>
</evidence>
<proteinExistence type="predicted"/>
<feature type="compositionally biased region" description="Polar residues" evidence="3">
    <location>
        <begin position="1065"/>
        <end position="1074"/>
    </location>
</feature>
<name>A0A6A6ZRG2_9PLEO</name>
<evidence type="ECO:0000256" key="2">
    <source>
        <dbReference type="SAM" id="Coils"/>
    </source>
</evidence>
<feature type="compositionally biased region" description="Basic and acidic residues" evidence="3">
    <location>
        <begin position="1553"/>
        <end position="1564"/>
    </location>
</feature>
<feature type="domain" description="Zn(2)-C6 fungal-type" evidence="4">
    <location>
        <begin position="1386"/>
        <end position="1421"/>
    </location>
</feature>
<dbReference type="InterPro" id="IPR036864">
    <property type="entry name" value="Zn2-C6_fun-type_DNA-bd_sf"/>
</dbReference>
<feature type="compositionally biased region" description="Basic and acidic residues" evidence="3">
    <location>
        <begin position="879"/>
        <end position="888"/>
    </location>
</feature>
<dbReference type="SUPFAM" id="SSF57701">
    <property type="entry name" value="Zn2/Cys6 DNA-binding domain"/>
    <property type="match status" value="1"/>
</dbReference>
<dbReference type="GO" id="GO:0000981">
    <property type="term" value="F:DNA-binding transcription factor activity, RNA polymerase II-specific"/>
    <property type="evidence" value="ECO:0007669"/>
    <property type="project" value="InterPro"/>
</dbReference>
<sequence length="2205" mass="243250">MAEVVGLVASIVQIAGAGAKLSTALYHFTTSAVRADQDITDIAEDVVLTSNALESVGKVFETEDANSIVSKKAIQDANNIIKRCEAVFSDISELVEKRRTTTKNGKKGLSMMGKLSWPLKEQRVELHRRRLDSLKHSLILLLHVLQFAQGNARGQSEKASLEQEREKIRELHQRQQDSLKCLQALETKLSKFALDDDKTLQGSSTPSRVPTLELMFGAQSAKAQTKDSTEAPTSNSPSTTDAAATEDSETNKSDATLTDDNDEHLSLEELAKAAEHVQKLLKRITTLQKTYNSDQKSKIHNKRRVHKIYQRFCRKWESNIVIESTKPPVDTGRTQDSSMPGIRVEHDLHSKMPPSQYYSQLDLDKFHSNSQAGAIRRPASTDLKLQPPIPQYQRMLSTSLSHSAPPDMSYPPPPSSIIDASLATNANEYPKSQSKLPAGYHYNLPQLQHAQTFHHHSHLRPHHPQMLQRFGLGPNPMAPNSTTEGMDVSNSYQRPAIDKTENTKLVSEHVVNDVSNGDPPTSTRSISTVNSDNGRSRTGTQPNPFPFNSGSPIEPSSFCDADPPEDSSVTHIDSSNDHFIIKPAYELHIRTEGQALNPMLANWKDMNMEGSNFEAYSEQLQSSPVDFAINASGAAAFNSMAPFPMADFQQESPNTTSAPNSYEQWMEIRALSGNDSVWADIPNFNELSDNSAIVFDPARITQSCSPGMQQSMSQATVSRASLPTQTDDRTESNRHVLPPLPPPHQSQATRADPRPLRQAHTSGGHRAPMQNLSPLYGLPPAPGPPRYWHHSDVQDQPAPCPQTPPHLGGLQTPRADMQSLPQPYGLPPLHGPPGPPPQDSHSAMQDQQPPRPQPPPFLGGQQMPRAEFNFDMLANRQMEALRKQDERSAPQAPVPKHSTMSFEAPEVGNATDRSHIQHHTAYPLKILSALGPEPLEEKSNVSSSGSPYGASTDRLFSHQYTRQLSTSPPPVFVPPYSAYMAPEAVAVSEVGDLATEKERIFPEMPPEGMTFGRLQPTPSIHENEPGSATPQTETPGQTQWSSGYPTTRRQGPPSASIYHSGLPSIHQQMSTTQPMAAVPESISNASNHGRFSQKDPPSTRAGDDPRRLIGPDHRAMPPPPSTALILHSRSSSANIRSDPRAREPPPPHLPPPRHVADPWTFQDPGWTWDNINSPKDTGFSGNQLARVRPGHHLALPQPSVDQVLKEREVSVSKSFGNMNSENNKEKTSDDVYGPDPDLNLRLLGVKSGPRTDAPSTPTISDIPVSWQMEELRRQDKPIAPQVQQERITDLKHSIMILEIPEAEHDTDSGGKPPSESDPETVSEQPRGLPHADVLNPVNKPDKNVLWAGSRDYDDRPAKVASRSTARLKSLVIEQRKKAALMRIVGACDNCKRRKEKCDQNTPCRPCVEHYKDDLVHHPCRSHRSGYNSMPLALSFLMSKGNTLFEQTASGGAQYDENIITPEGIPTTKQRHDLGSDGVFSYQHSSDHLLPVPVASTWPHSQSPTYSTSSGYASPKPNAHRPYSSMSTNHIIGDYAQPGVSAVGWFDQSLASPPERRRGDPKDDPWPWLGPNLQDAKSAARSASVTDRDDHDPSWGERSREDTTGDVVDATSADNAPRAPAMLPNKCVVGLNLTPEEIAKKMEREQAQMRAQLIDGKHDSFISGNNPISHTDVSRPQQGQRKSSLMSILHDPPQDSPFIEKRKGEQFQESTARHPDGPPALVYYNWNPGGSLSRSHGSAASVADVRNRGDGPRLPKLPRTSDLSQRCGRVKKRRPSPPAPHDDMQSRPRKRGRPPKLVPDMSSTFFAPPQMHSFPSEDASDSWAVMRGEQRMQIGKDSFTEQVSSPDDKEQERTPRQKKKRWTRGVSKRRRSESMEGDGEYSDDDTLDDVDPSARRLRRRVRGPANVPERTQEQEQDQTQYQSGLEEPESDVEAVTGLSALRMANESKRNHKSDSGKRGRSGSESDVEAATGLIPLRMAPGDVRRNMSVNNFDTMSGGKGRTIKRRRRNVGGQDNISSLPPKPPSREAINLHRTYPLPLPVYEPDVAGCFPSCALDSDNDSAYTAPSVIYGPEEMRGRKDSEANDDEQTRKYVPQKKGWVAGMSGFRRSESIEGDGEYSIPPRPPSRDASLQYSAGYSRIGKARKSRRVSRSSSSSSDCGGSGGGHVPKVRRGIRAEVSTRKVRDGDERDIVDILLAEWTISGAVH</sequence>
<protein>
    <recommendedName>
        <fullName evidence="4">Zn(2)-C6 fungal-type domain-containing protein</fullName>
    </recommendedName>
</protein>
<feature type="compositionally biased region" description="Basic residues" evidence="3">
    <location>
        <begin position="2140"/>
        <end position="2149"/>
    </location>
</feature>
<gene>
    <name evidence="5" type="ORF">CC86DRAFT_469527</name>
</gene>
<keyword evidence="6" id="KW-1185">Reference proteome</keyword>
<feature type="region of interest" description="Disordered" evidence="3">
    <location>
        <begin position="1731"/>
        <end position="2026"/>
    </location>
</feature>
<evidence type="ECO:0000259" key="4">
    <source>
        <dbReference type="PROSITE" id="PS50048"/>
    </source>
</evidence>
<evidence type="ECO:0000256" key="3">
    <source>
        <dbReference type="SAM" id="MobiDB-lite"/>
    </source>
</evidence>
<dbReference type="GO" id="GO:0008270">
    <property type="term" value="F:zinc ion binding"/>
    <property type="evidence" value="ECO:0007669"/>
    <property type="project" value="InterPro"/>
</dbReference>
<keyword evidence="1" id="KW-0539">Nucleus</keyword>
<keyword evidence="2" id="KW-0175">Coiled coil</keyword>
<feature type="compositionally biased region" description="Basic and acidic residues" evidence="3">
    <location>
        <begin position="1585"/>
        <end position="1602"/>
    </location>
</feature>
<reference evidence="5" key="1">
    <citation type="journal article" date="2020" name="Stud. Mycol.">
        <title>101 Dothideomycetes genomes: a test case for predicting lifestyles and emergence of pathogens.</title>
        <authorList>
            <person name="Haridas S."/>
            <person name="Albert R."/>
            <person name="Binder M."/>
            <person name="Bloem J."/>
            <person name="Labutti K."/>
            <person name="Salamov A."/>
            <person name="Andreopoulos B."/>
            <person name="Baker S."/>
            <person name="Barry K."/>
            <person name="Bills G."/>
            <person name="Bluhm B."/>
            <person name="Cannon C."/>
            <person name="Castanera R."/>
            <person name="Culley D."/>
            <person name="Daum C."/>
            <person name="Ezra D."/>
            <person name="Gonzalez J."/>
            <person name="Henrissat B."/>
            <person name="Kuo A."/>
            <person name="Liang C."/>
            <person name="Lipzen A."/>
            <person name="Lutzoni F."/>
            <person name="Magnuson J."/>
            <person name="Mondo S."/>
            <person name="Nolan M."/>
            <person name="Ohm R."/>
            <person name="Pangilinan J."/>
            <person name="Park H.-J."/>
            <person name="Ramirez L."/>
            <person name="Alfaro M."/>
            <person name="Sun H."/>
            <person name="Tritt A."/>
            <person name="Yoshinaga Y."/>
            <person name="Zwiers L.-H."/>
            <person name="Turgeon B."/>
            <person name="Goodwin S."/>
            <person name="Spatafora J."/>
            <person name="Crous P."/>
            <person name="Grigoriev I."/>
        </authorList>
    </citation>
    <scope>NUCLEOTIDE SEQUENCE</scope>
    <source>
        <strain evidence="5">CBS 113818</strain>
    </source>
</reference>
<feature type="compositionally biased region" description="Basic and acidic residues" evidence="3">
    <location>
        <begin position="2173"/>
        <end position="2183"/>
    </location>
</feature>
<dbReference type="CDD" id="cd00067">
    <property type="entry name" value="GAL4"/>
    <property type="match status" value="1"/>
</dbReference>
<dbReference type="PROSITE" id="PS50048">
    <property type="entry name" value="ZN2_CY6_FUNGAL_2"/>
    <property type="match status" value="1"/>
</dbReference>
<evidence type="ECO:0000313" key="5">
    <source>
        <dbReference type="EMBL" id="KAF2822917.1"/>
    </source>
</evidence>
<feature type="region of interest" description="Disordered" evidence="3">
    <location>
        <begin position="1001"/>
        <end position="1161"/>
    </location>
</feature>
<dbReference type="PANTHER" id="PTHR36167:SF4">
    <property type="entry name" value="FUNGAL N-TERMINAL DOMAIN-CONTAINING PROTEIN"/>
    <property type="match status" value="1"/>
</dbReference>
<dbReference type="InterPro" id="IPR001138">
    <property type="entry name" value="Zn2Cys6_DnaBD"/>
</dbReference>